<dbReference type="Proteomes" id="UP001055811">
    <property type="component" value="Linkage Group LG02"/>
</dbReference>
<organism evidence="1 2">
    <name type="scientific">Cichorium intybus</name>
    <name type="common">Chicory</name>
    <dbReference type="NCBI Taxonomy" id="13427"/>
    <lineage>
        <taxon>Eukaryota</taxon>
        <taxon>Viridiplantae</taxon>
        <taxon>Streptophyta</taxon>
        <taxon>Embryophyta</taxon>
        <taxon>Tracheophyta</taxon>
        <taxon>Spermatophyta</taxon>
        <taxon>Magnoliopsida</taxon>
        <taxon>eudicotyledons</taxon>
        <taxon>Gunneridae</taxon>
        <taxon>Pentapetalae</taxon>
        <taxon>asterids</taxon>
        <taxon>campanulids</taxon>
        <taxon>Asterales</taxon>
        <taxon>Asteraceae</taxon>
        <taxon>Cichorioideae</taxon>
        <taxon>Cichorieae</taxon>
        <taxon>Cichoriinae</taxon>
        <taxon>Cichorium</taxon>
    </lineage>
</organism>
<proteinExistence type="predicted"/>
<evidence type="ECO:0000313" key="1">
    <source>
        <dbReference type="EMBL" id="KAI3780293.1"/>
    </source>
</evidence>
<keyword evidence="2" id="KW-1185">Reference proteome</keyword>
<reference evidence="1 2" key="2">
    <citation type="journal article" date="2022" name="Mol. Ecol. Resour.">
        <title>The genomes of chicory, endive, great burdock and yacon provide insights into Asteraceae paleo-polyploidization history and plant inulin production.</title>
        <authorList>
            <person name="Fan W."/>
            <person name="Wang S."/>
            <person name="Wang H."/>
            <person name="Wang A."/>
            <person name="Jiang F."/>
            <person name="Liu H."/>
            <person name="Zhao H."/>
            <person name="Xu D."/>
            <person name="Zhang Y."/>
        </authorList>
    </citation>
    <scope>NUCLEOTIDE SEQUENCE [LARGE SCALE GENOMIC DNA]</scope>
    <source>
        <strain evidence="2">cv. Punajuju</strain>
        <tissue evidence="1">Leaves</tissue>
    </source>
</reference>
<reference evidence="2" key="1">
    <citation type="journal article" date="2022" name="Mol. Ecol. Resour.">
        <title>The genomes of chicory, endive, great burdock and yacon provide insights into Asteraceae palaeo-polyploidization history and plant inulin production.</title>
        <authorList>
            <person name="Fan W."/>
            <person name="Wang S."/>
            <person name="Wang H."/>
            <person name="Wang A."/>
            <person name="Jiang F."/>
            <person name="Liu H."/>
            <person name="Zhao H."/>
            <person name="Xu D."/>
            <person name="Zhang Y."/>
        </authorList>
    </citation>
    <scope>NUCLEOTIDE SEQUENCE [LARGE SCALE GENOMIC DNA]</scope>
    <source>
        <strain evidence="2">cv. Punajuju</strain>
    </source>
</reference>
<protein>
    <submittedName>
        <fullName evidence="1">Uncharacterized protein</fullName>
    </submittedName>
</protein>
<evidence type="ECO:0000313" key="2">
    <source>
        <dbReference type="Proteomes" id="UP001055811"/>
    </source>
</evidence>
<gene>
    <name evidence="1" type="ORF">L2E82_10269</name>
</gene>
<comment type="caution">
    <text evidence="1">The sequence shown here is derived from an EMBL/GenBank/DDBJ whole genome shotgun (WGS) entry which is preliminary data.</text>
</comment>
<name>A0ACB9G9Z0_CICIN</name>
<dbReference type="EMBL" id="CM042010">
    <property type="protein sequence ID" value="KAI3780293.1"/>
    <property type="molecule type" value="Genomic_DNA"/>
</dbReference>
<accession>A0ACB9G9Z0</accession>
<sequence length="314" mass="35306">MFPSFIIFILFPILSLGSIQQFRDCSNKFYTCGQATPYIGYPFWGNDRLSYCGLQGFELTCREDNITTLQIINATFRVLRIDQTNSKVSLALDDLWTEEPDLWSATALSLKLAKPNEGLVDKLMRDWHAIKVVIRFKGFDQGVLTEIVNFSIVTGLGIGSALLLIVLISIIYCSMKTSPNNCVIALFKHKTKDDKSVEAFIEQYGSLSMERYTYRDIKKMTNSFKDKLGKGGFGTVFKGKLSDGRLVAVKLLNSSKSSGQEFINEVASIGRTSHVNIVTLLGFCFEYHKRALVYEFMPNGSLEKFVYGHAHQSA</sequence>